<comment type="caution">
    <text evidence="4">The sequence shown here is derived from an EMBL/GenBank/DDBJ whole genome shotgun (WGS) entry which is preliminary data.</text>
</comment>
<gene>
    <name evidence="4" type="ORF">AMORRO_LOCUS179</name>
</gene>
<dbReference type="InterPro" id="IPR024862">
    <property type="entry name" value="TRPV"/>
</dbReference>
<keyword evidence="3" id="KW-0812">Transmembrane</keyword>
<evidence type="ECO:0000256" key="3">
    <source>
        <dbReference type="SAM" id="Phobius"/>
    </source>
</evidence>
<evidence type="ECO:0000256" key="1">
    <source>
        <dbReference type="ARBA" id="ARBA00022737"/>
    </source>
</evidence>
<protein>
    <submittedName>
        <fullName evidence="4">11897_t:CDS:1</fullName>
    </submittedName>
</protein>
<dbReference type="InterPro" id="IPR011044">
    <property type="entry name" value="Quino_amine_DH_bsu"/>
</dbReference>
<organism evidence="4 5">
    <name type="scientific">Acaulospora morrowiae</name>
    <dbReference type="NCBI Taxonomy" id="94023"/>
    <lineage>
        <taxon>Eukaryota</taxon>
        <taxon>Fungi</taxon>
        <taxon>Fungi incertae sedis</taxon>
        <taxon>Mucoromycota</taxon>
        <taxon>Glomeromycotina</taxon>
        <taxon>Glomeromycetes</taxon>
        <taxon>Diversisporales</taxon>
        <taxon>Acaulosporaceae</taxon>
        <taxon>Acaulospora</taxon>
    </lineage>
</organism>
<keyword evidence="5" id="KW-1185">Reference proteome</keyword>
<accession>A0A9N8V2N6</accession>
<feature type="transmembrane region" description="Helical" evidence="3">
    <location>
        <begin position="795"/>
        <end position="818"/>
    </location>
</feature>
<dbReference type="OrthoDB" id="2352140at2759"/>
<evidence type="ECO:0000256" key="2">
    <source>
        <dbReference type="SAM" id="Coils"/>
    </source>
</evidence>
<feature type="transmembrane region" description="Helical" evidence="3">
    <location>
        <begin position="856"/>
        <end position="879"/>
    </location>
</feature>
<dbReference type="Proteomes" id="UP000789342">
    <property type="component" value="Unassembled WGS sequence"/>
</dbReference>
<reference evidence="4" key="1">
    <citation type="submission" date="2021-06" db="EMBL/GenBank/DDBJ databases">
        <authorList>
            <person name="Kallberg Y."/>
            <person name="Tangrot J."/>
            <person name="Rosling A."/>
        </authorList>
    </citation>
    <scope>NUCLEOTIDE SEQUENCE</scope>
    <source>
        <strain evidence="4">CL551</strain>
    </source>
</reference>
<feature type="coiled-coil region" evidence="2">
    <location>
        <begin position="1138"/>
        <end position="1172"/>
    </location>
</feature>
<keyword evidence="3" id="KW-0472">Membrane</keyword>
<keyword evidence="2" id="KW-0175">Coiled coil</keyword>
<dbReference type="PANTHER" id="PTHR10582:SF2">
    <property type="entry name" value="INACTIVE"/>
    <property type="match status" value="1"/>
</dbReference>
<proteinExistence type="predicted"/>
<dbReference type="AlphaFoldDB" id="A0A9N8V2N6"/>
<dbReference type="GO" id="GO:0005886">
    <property type="term" value="C:plasma membrane"/>
    <property type="evidence" value="ECO:0007669"/>
    <property type="project" value="TreeGrafter"/>
</dbReference>
<keyword evidence="1" id="KW-0677">Repeat</keyword>
<feature type="transmembrane region" description="Helical" evidence="3">
    <location>
        <begin position="824"/>
        <end position="844"/>
    </location>
</feature>
<dbReference type="EMBL" id="CAJVPV010000040">
    <property type="protein sequence ID" value="CAG8439640.1"/>
    <property type="molecule type" value="Genomic_DNA"/>
</dbReference>
<sequence length="1186" mass="138052">MSDEPEIKVDIPKPGIHHGGKNVDSIVVSPNRRYAATWSEADKSIVGWSFIKGQSELQFEATASLREDFGDEFSLDELVTVSDFGHVAIRVKRNDKNPVNFEIINLATKRRLELKAPDIDEFPSYRWLYQKNGDFVLVLREPKYRAFVFSAKIYQSPMKRNLEKYKLTHMIELTSFTDCIITIDGKLLIINKRIIYTLAQWDLNSLSFEQQYILDWPLNTSTIGARFNHKKTLLAVFGRSPKDYSTKTFDDKVYVYSVERGVKMNMYTYKNNVIIDQAHFIASDVGERLLVIYRRGDSQESNYDIMDSWTLRDPVNAKPLFRVSNGSNSYFDFCTVKDDQIIGVHNGKPWIQDLVKDKWVSYLRETLHDYNEINTPSSGSIVEQMIKDAVGIYDYKLVDDDSSWVERTPLGKESFRGHLLRWDLDCGEDQVILEASKFDVTTEKWVSAGKPRNILPESHVERESRINFVVQCQLLYNDDFAILTPMGLFVWTVMPSGIRLIYFWGDTESEYQKTHVGVAKILHKIQMLKLSFTGNTLPPPDFDHILLCYEKFSMGKDRDITEPFRELLSDYIKTHELLALHGEFLLKRMIYNHKDNWIELICDECTQKYIDDSMQFGFLSIIVSSFPSLCQRHPSLVTKFMAKVALQIPHSEKSEIIDNLSTASHLHHYGRENQLYEASIVTRTFNNIKSASEKFSKKHPYFHTFFTFLFVPMWPILIYQFYQKAYNPDLYYQPTIKLLIPLPQYATYPKNTRGALDFFYPIKNPFVNQSTSNEVYHWWNGEALLNYKWNTFGKYYYYSIWFVYTLFLLCFAAVATIHEDQIDWSVASGLLIATIVLGCFHLLIEIRQFTITPKSYVTNLWNFFDVCAYLFPVVSSIIWLHNREIPTWVVTISILMLEVKFLLFFRAIRFFGVYFAIMIGVAVRVFSFLLILGLIVIAFAHSLHLLLRPAEPISMDVASFNDDPNNPWNLVSTMNSILDDGTVSEDAVLISMPSENTNLFVGWDTSLLAVYYMLNGDTGPYSSWNVKDNPVLILITVGFSFFTKLYLMSLFIGLLGRAIDERNNREAYLQQKAEIMYEIELVYLFPSQRRWKHWFPEIIYYEAHVDQVRKFVRRIQSGEMVVHEPPRLSSDLLRILELNEAESKSQEKERIREAEREKLDRMMETIEKLKALVPLPDEGSEKGKKT</sequence>
<dbReference type="PANTHER" id="PTHR10582">
    <property type="entry name" value="TRANSIENT RECEPTOR POTENTIAL ION CHANNEL PROTEIN"/>
    <property type="match status" value="1"/>
</dbReference>
<evidence type="ECO:0000313" key="4">
    <source>
        <dbReference type="EMBL" id="CAG8439640.1"/>
    </source>
</evidence>
<keyword evidence="3" id="KW-1133">Transmembrane helix</keyword>
<feature type="transmembrane region" description="Helical" evidence="3">
    <location>
        <begin position="885"/>
        <end position="905"/>
    </location>
</feature>
<name>A0A9N8V2N6_9GLOM</name>
<feature type="transmembrane region" description="Helical" evidence="3">
    <location>
        <begin position="701"/>
        <end position="722"/>
    </location>
</feature>
<feature type="transmembrane region" description="Helical" evidence="3">
    <location>
        <begin position="912"/>
        <end position="940"/>
    </location>
</feature>
<evidence type="ECO:0000313" key="5">
    <source>
        <dbReference type="Proteomes" id="UP000789342"/>
    </source>
</evidence>
<dbReference type="SUPFAM" id="SSF50969">
    <property type="entry name" value="YVTN repeat-like/Quinoprotein amine dehydrogenase"/>
    <property type="match status" value="1"/>
</dbReference>
<dbReference type="GO" id="GO:0005216">
    <property type="term" value="F:monoatomic ion channel activity"/>
    <property type="evidence" value="ECO:0007669"/>
    <property type="project" value="InterPro"/>
</dbReference>
<feature type="transmembrane region" description="Helical" evidence="3">
    <location>
        <begin position="1031"/>
        <end position="1055"/>
    </location>
</feature>
<dbReference type="GO" id="GO:0098703">
    <property type="term" value="P:calcium ion import across plasma membrane"/>
    <property type="evidence" value="ECO:0007669"/>
    <property type="project" value="TreeGrafter"/>
</dbReference>